<dbReference type="EMBL" id="DS235863">
    <property type="protein sequence ID" value="EEB19293.1"/>
    <property type="molecule type" value="Genomic_DNA"/>
</dbReference>
<dbReference type="OrthoDB" id="10021675at2759"/>
<dbReference type="Pfam" id="PF01734">
    <property type="entry name" value="Patatin"/>
    <property type="match status" value="1"/>
</dbReference>
<dbReference type="Pfam" id="PF12796">
    <property type="entry name" value="Ank_2"/>
    <property type="match status" value="2"/>
</dbReference>
<name>E0W0Y8_PEDHC</name>
<evidence type="ECO:0000259" key="9">
    <source>
        <dbReference type="PROSITE" id="PS51635"/>
    </source>
</evidence>
<dbReference type="GO" id="GO:0005739">
    <property type="term" value="C:mitochondrion"/>
    <property type="evidence" value="ECO:0007669"/>
    <property type="project" value="TreeGrafter"/>
</dbReference>
<reference evidence="10" key="2">
    <citation type="submission" date="2007-04" db="EMBL/GenBank/DDBJ databases">
        <title>The genome of the human body louse.</title>
        <authorList>
            <consortium name="The Human Body Louse Genome Consortium"/>
            <person name="Kirkness E."/>
            <person name="Walenz B."/>
            <person name="Hass B."/>
            <person name="Bruggner R."/>
            <person name="Strausberg R."/>
        </authorList>
    </citation>
    <scope>NUCLEOTIDE SEQUENCE</scope>
    <source>
        <strain evidence="10">USDA</strain>
    </source>
</reference>
<keyword evidence="2" id="KW-0677">Repeat</keyword>
<dbReference type="SUPFAM" id="SSF52151">
    <property type="entry name" value="FabD/lysophospholipase-like"/>
    <property type="match status" value="1"/>
</dbReference>
<proteinExistence type="predicted"/>
<accession>E0W0Y8</accession>
<dbReference type="GO" id="GO:0052816">
    <property type="term" value="F:long-chain fatty acyl-CoA hydrolase activity"/>
    <property type="evidence" value="ECO:0007669"/>
    <property type="project" value="TreeGrafter"/>
</dbReference>
<dbReference type="eggNOG" id="KOG0513">
    <property type="taxonomic scope" value="Eukaryota"/>
</dbReference>
<evidence type="ECO:0000256" key="5">
    <source>
        <dbReference type="ARBA" id="ARBA00023098"/>
    </source>
</evidence>
<dbReference type="Gene3D" id="1.25.40.20">
    <property type="entry name" value="Ankyrin repeat-containing domain"/>
    <property type="match status" value="2"/>
</dbReference>
<dbReference type="Pfam" id="PF00023">
    <property type="entry name" value="Ank"/>
    <property type="match status" value="2"/>
</dbReference>
<evidence type="ECO:0000256" key="3">
    <source>
        <dbReference type="ARBA" id="ARBA00022801"/>
    </source>
</evidence>
<gene>
    <name evidence="11" type="primary">8234812</name>
    <name evidence="10" type="ORF">Phum_PHUM565780</name>
</gene>
<feature type="active site" description="Nucleophile" evidence="8">
    <location>
        <position position="498"/>
    </location>
</feature>
<dbReference type="PROSITE" id="PS50088">
    <property type="entry name" value="ANK_REPEAT"/>
    <property type="match status" value="4"/>
</dbReference>
<keyword evidence="4 7" id="KW-0040">ANK repeat</keyword>
<dbReference type="Proteomes" id="UP000009046">
    <property type="component" value="Unassembled WGS sequence"/>
</dbReference>
<feature type="repeat" description="ANK" evidence="7">
    <location>
        <begin position="343"/>
        <end position="375"/>
    </location>
</feature>
<keyword evidence="12" id="KW-1185">Reference proteome</keyword>
<dbReference type="EnsemblMetazoa" id="PHUM565780-RA">
    <property type="protein sequence ID" value="PHUM565780-PA"/>
    <property type="gene ID" value="PHUM565780"/>
</dbReference>
<feature type="repeat" description="ANK" evidence="7">
    <location>
        <begin position="219"/>
        <end position="251"/>
    </location>
</feature>
<dbReference type="PANTHER" id="PTHR24139:SF34">
    <property type="entry name" value="85_88 KDA CALCIUM-INDEPENDENT PHOSPHOLIPASE A2"/>
    <property type="match status" value="1"/>
</dbReference>
<dbReference type="CDD" id="cd07212">
    <property type="entry name" value="Pat_PNPLA9"/>
    <property type="match status" value="1"/>
</dbReference>
<dbReference type="InParanoid" id="E0W0Y8"/>
<dbReference type="InterPro" id="IPR002110">
    <property type="entry name" value="Ankyrin_rpt"/>
</dbReference>
<dbReference type="PROSITE" id="PS51635">
    <property type="entry name" value="PNPLA"/>
    <property type="match status" value="1"/>
</dbReference>
<evidence type="ECO:0000256" key="4">
    <source>
        <dbReference type="ARBA" id="ARBA00023043"/>
    </source>
</evidence>
<feature type="short sequence motif" description="GXSXG" evidence="8">
    <location>
        <begin position="496"/>
        <end position="500"/>
    </location>
</feature>
<evidence type="ECO:0000256" key="1">
    <source>
        <dbReference type="ARBA" id="ARBA00013278"/>
    </source>
</evidence>
<keyword evidence="3 8" id="KW-0378">Hydrolase</keyword>
<dbReference type="CTD" id="8234812"/>
<evidence type="ECO:0000256" key="2">
    <source>
        <dbReference type="ARBA" id="ARBA00022737"/>
    </source>
</evidence>
<dbReference type="InterPro" id="IPR036770">
    <property type="entry name" value="Ankyrin_rpt-contain_sf"/>
</dbReference>
<keyword evidence="5 8" id="KW-0443">Lipid metabolism</keyword>
<evidence type="ECO:0000313" key="10">
    <source>
        <dbReference type="EMBL" id="EEB19293.1"/>
    </source>
</evidence>
<sequence>MTWFNVLSWNVKNLLTMENPNKVLDVVQQDYSHHHIQNREDSLVLYTPNNRSNNYELVLHRPYNESLTEAYSLCRCIDSETAQRKFLLYKDKLPTIVSIKKDLYNSAQIQKICDMISEHPCWNLAHVTVHLGLTDLISNAKVKEFINVEEAETGLSPLQLAIQDQNIRMVQALLNNDASLNHFDNDGCSVLHYAAITNKQIINLLCENSIMTINSRNGEGRTPLHVACYADKRDCVHALLEAGADVNISVIERRSSLLTPGCVGPIKNFPKTLHGDDIKNGGTPLHWACSREVIEALVNKNCDINSLNFDQRTALHIMVLRNRLECLVTLLSYRADCNIGDKDGNSPLHLAVQENNEACVKALIVFGADTCYVNNNGCTPRHLVDCESEIGRRILYVLHSVGAPRCSDTQISCNIGCKYDESFSGTASFLPVSLPARDYLDSLLSLHTLDVEKKKGGKLLCLDGGGIRGLVLIVILMELEKYLDRPILECFDWIAGTSTGGILALALATKKPLIDCLCLYFKLKDNTFYGKRPYDTEKFENLLKETFGKYTTMANIKNPKLMITSTVVDHLPVDLHIFRNYASPSEILNIPCGDPLFKSSPPHENYLWKVARATGAAPTYFRASGKYLDGGLISNNPTLDALTEIEELNAALTAVGLEEEILRVNLVVSLGTGIMPVEALKGEVDIFRPSSLWDAGKFVFGVTTMGVILTDQATQAEGRVVDRARSWCFSTKVPYYRYSPQLSQKVELDEKNNEILTNMLWETKAYMHSKTDEIKKLANILKNLS</sequence>
<feature type="repeat" description="ANK" evidence="7">
    <location>
        <begin position="310"/>
        <end position="342"/>
    </location>
</feature>
<feature type="domain" description="PNPLA" evidence="9">
    <location>
        <begin position="460"/>
        <end position="642"/>
    </location>
</feature>
<dbReference type="SUPFAM" id="SSF48403">
    <property type="entry name" value="Ankyrin repeat"/>
    <property type="match status" value="1"/>
</dbReference>
<dbReference type="VEuPathDB" id="VectorBase:PHUM565780"/>
<reference evidence="11" key="3">
    <citation type="submission" date="2021-02" db="UniProtKB">
        <authorList>
            <consortium name="EnsemblMetazoa"/>
        </authorList>
    </citation>
    <scope>IDENTIFICATION</scope>
    <source>
        <strain evidence="11">USDA</strain>
    </source>
</reference>
<dbReference type="GO" id="GO:0016042">
    <property type="term" value="P:lipid catabolic process"/>
    <property type="evidence" value="ECO:0007669"/>
    <property type="project" value="UniProtKB-UniRule"/>
</dbReference>
<evidence type="ECO:0000313" key="11">
    <source>
        <dbReference type="EnsemblMetazoa" id="PHUM565780-PA"/>
    </source>
</evidence>
<dbReference type="KEGG" id="phu:Phum_PHUM565780"/>
<dbReference type="HOGENOM" id="CLU_010817_0_0_1"/>
<dbReference type="Gene3D" id="3.40.1090.10">
    <property type="entry name" value="Cytosolic phospholipase A2 catalytic domain"/>
    <property type="match status" value="1"/>
</dbReference>
<dbReference type="GO" id="GO:2000304">
    <property type="term" value="P:positive regulation of ceramide biosynthetic process"/>
    <property type="evidence" value="ECO:0007669"/>
    <property type="project" value="TreeGrafter"/>
</dbReference>
<dbReference type="PANTHER" id="PTHR24139">
    <property type="entry name" value="CALCIUM-INDEPENDENT PHOSPHOLIPASE A2"/>
    <property type="match status" value="1"/>
</dbReference>
<dbReference type="InterPro" id="IPR002641">
    <property type="entry name" value="PNPLA_dom"/>
</dbReference>
<evidence type="ECO:0000256" key="8">
    <source>
        <dbReference type="PROSITE-ProRule" id="PRU01161"/>
    </source>
</evidence>
<keyword evidence="8" id="KW-0442">Lipid degradation</keyword>
<dbReference type="PROSITE" id="PS50297">
    <property type="entry name" value="ANK_REP_REGION"/>
    <property type="match status" value="3"/>
</dbReference>
<comment type="catalytic activity">
    <reaction evidence="6">
        <text>a 1,2-diacyl-sn-glycero-3-phosphocholine + H2O = a 1-acyl-sn-glycero-3-phosphocholine + a fatty acid + H(+)</text>
        <dbReference type="Rhea" id="RHEA:15801"/>
        <dbReference type="ChEBI" id="CHEBI:15377"/>
        <dbReference type="ChEBI" id="CHEBI:15378"/>
        <dbReference type="ChEBI" id="CHEBI:28868"/>
        <dbReference type="ChEBI" id="CHEBI:57643"/>
        <dbReference type="ChEBI" id="CHEBI:58168"/>
        <dbReference type="EC" id="3.1.1.4"/>
    </reaction>
    <physiologicalReaction direction="left-to-right" evidence="6">
        <dbReference type="Rhea" id="RHEA:15802"/>
    </physiologicalReaction>
</comment>
<evidence type="ECO:0000313" key="12">
    <source>
        <dbReference type="Proteomes" id="UP000009046"/>
    </source>
</evidence>
<evidence type="ECO:0000256" key="7">
    <source>
        <dbReference type="PROSITE-ProRule" id="PRU00023"/>
    </source>
</evidence>
<feature type="short sequence motif" description="DGA/G" evidence="8">
    <location>
        <begin position="629"/>
        <end position="631"/>
    </location>
</feature>
<dbReference type="OMA" id="VQIVREM"/>
<dbReference type="EC" id="3.1.1.4" evidence="1"/>
<feature type="active site" description="Proton acceptor" evidence="8">
    <location>
        <position position="629"/>
    </location>
</feature>
<dbReference type="FunCoup" id="E0W0Y8">
    <property type="interactions" value="1116"/>
</dbReference>
<dbReference type="SMART" id="SM00248">
    <property type="entry name" value="ANK"/>
    <property type="match status" value="6"/>
</dbReference>
<dbReference type="InterPro" id="IPR047148">
    <property type="entry name" value="PLPL9"/>
</dbReference>
<dbReference type="EMBL" id="AAZO01006872">
    <property type="status" value="NOT_ANNOTATED_CDS"/>
    <property type="molecule type" value="Genomic_DNA"/>
</dbReference>
<dbReference type="AlphaFoldDB" id="E0W0Y8"/>
<protein>
    <recommendedName>
        <fullName evidence="1">phospholipase A2</fullName>
        <ecNumber evidence="1">3.1.1.4</ecNumber>
    </recommendedName>
</protein>
<feature type="short sequence motif" description="GXGXXG" evidence="8">
    <location>
        <begin position="464"/>
        <end position="469"/>
    </location>
</feature>
<dbReference type="RefSeq" id="XP_002432031.1">
    <property type="nucleotide sequence ID" value="XM_002431986.1"/>
</dbReference>
<dbReference type="STRING" id="121224.E0W0Y8"/>
<organism>
    <name type="scientific">Pediculus humanus subsp. corporis</name>
    <name type="common">Body louse</name>
    <dbReference type="NCBI Taxonomy" id="121224"/>
    <lineage>
        <taxon>Eukaryota</taxon>
        <taxon>Metazoa</taxon>
        <taxon>Ecdysozoa</taxon>
        <taxon>Arthropoda</taxon>
        <taxon>Hexapoda</taxon>
        <taxon>Insecta</taxon>
        <taxon>Pterygota</taxon>
        <taxon>Neoptera</taxon>
        <taxon>Paraneoptera</taxon>
        <taxon>Psocodea</taxon>
        <taxon>Troctomorpha</taxon>
        <taxon>Phthiraptera</taxon>
        <taxon>Anoplura</taxon>
        <taxon>Pediculidae</taxon>
        <taxon>Pediculus</taxon>
    </lineage>
</organism>
<dbReference type="GO" id="GO:0047499">
    <property type="term" value="F:calcium-independent phospholipase A2 activity"/>
    <property type="evidence" value="ECO:0007669"/>
    <property type="project" value="InterPro"/>
</dbReference>
<dbReference type="InterPro" id="IPR016035">
    <property type="entry name" value="Acyl_Trfase/lysoPLipase"/>
</dbReference>
<feature type="repeat" description="ANK" evidence="7">
    <location>
        <begin position="153"/>
        <end position="185"/>
    </location>
</feature>
<evidence type="ECO:0000256" key="6">
    <source>
        <dbReference type="ARBA" id="ARBA00023422"/>
    </source>
</evidence>
<reference evidence="10" key="1">
    <citation type="submission" date="2007-04" db="EMBL/GenBank/DDBJ databases">
        <title>Annotation of Pediculus humanus corporis strain USDA.</title>
        <authorList>
            <person name="Kirkness E."/>
            <person name="Hannick L."/>
            <person name="Hass B."/>
            <person name="Bruggner R."/>
            <person name="Lawson D."/>
            <person name="Bidwell S."/>
            <person name="Joardar V."/>
            <person name="Caler E."/>
            <person name="Walenz B."/>
            <person name="Inman J."/>
            <person name="Schobel S."/>
            <person name="Galinsky K."/>
            <person name="Amedeo P."/>
            <person name="Strausberg R."/>
        </authorList>
    </citation>
    <scope>NUCLEOTIDE SEQUENCE</scope>
    <source>
        <strain evidence="10">USDA</strain>
    </source>
</reference>
<dbReference type="GeneID" id="8234812"/>